<evidence type="ECO:0000313" key="1">
    <source>
        <dbReference type="EMBL" id="TGZ37412.1"/>
    </source>
</evidence>
<proteinExistence type="predicted"/>
<keyword evidence="2" id="KW-1185">Reference proteome</keyword>
<organism evidence="1 2">
    <name type="scientific">Temnothorax longispinosus</name>
    <dbReference type="NCBI Taxonomy" id="300112"/>
    <lineage>
        <taxon>Eukaryota</taxon>
        <taxon>Metazoa</taxon>
        <taxon>Ecdysozoa</taxon>
        <taxon>Arthropoda</taxon>
        <taxon>Hexapoda</taxon>
        <taxon>Insecta</taxon>
        <taxon>Pterygota</taxon>
        <taxon>Neoptera</taxon>
        <taxon>Endopterygota</taxon>
        <taxon>Hymenoptera</taxon>
        <taxon>Apocrita</taxon>
        <taxon>Aculeata</taxon>
        <taxon>Formicoidea</taxon>
        <taxon>Formicidae</taxon>
        <taxon>Myrmicinae</taxon>
        <taxon>Temnothorax</taxon>
    </lineage>
</organism>
<accession>A0A4S2JMM8</accession>
<dbReference type="EMBL" id="QBLH01003556">
    <property type="protein sequence ID" value="TGZ37412.1"/>
    <property type="molecule type" value="Genomic_DNA"/>
</dbReference>
<name>A0A4S2JMM8_9HYME</name>
<dbReference type="Proteomes" id="UP000310200">
    <property type="component" value="Unassembled WGS sequence"/>
</dbReference>
<protein>
    <submittedName>
        <fullName evidence="1">Uncharacterized protein</fullName>
    </submittedName>
</protein>
<reference evidence="1 2" key="1">
    <citation type="journal article" date="2019" name="Philos. Trans. R. Soc. Lond., B, Biol. Sci.">
        <title>Ant behaviour and brain gene expression of defending hosts depend on the ecological success of the intruding social parasite.</title>
        <authorList>
            <person name="Kaur R."/>
            <person name="Stoldt M."/>
            <person name="Jongepier E."/>
            <person name="Feldmeyer B."/>
            <person name="Menzel F."/>
            <person name="Bornberg-Bauer E."/>
            <person name="Foitzik S."/>
        </authorList>
    </citation>
    <scope>NUCLEOTIDE SEQUENCE [LARGE SCALE GENOMIC DNA]</scope>
    <source>
        <tissue evidence="1">Whole body</tissue>
    </source>
</reference>
<dbReference type="AlphaFoldDB" id="A0A4S2JMM8"/>
<gene>
    <name evidence="1" type="ORF">DBV15_10594</name>
</gene>
<evidence type="ECO:0000313" key="2">
    <source>
        <dbReference type="Proteomes" id="UP000310200"/>
    </source>
</evidence>
<comment type="caution">
    <text evidence="1">The sequence shown here is derived from an EMBL/GenBank/DDBJ whole genome shotgun (WGS) entry which is preliminary data.</text>
</comment>
<sequence length="277" mass="32563">MICWSLINSSLTLPSKVSRTGNDTFANHFLLQYVIRFRHSEDLLNHPFFENNCVCNFERAEYQGYYRNYSTHLCTKCERLYFCIDMRCGISYCKAEWYKSYGLNRDILQCTDLCGKTDLEDDILENNLDERSTSGEDYSHWIQTNRARDELRFSAEKIMFGKHHKFYQLGYEIFLKFHIINAAQVHQYNGQAEDNRLIVSLGELDHRFNGLLVFDQLFFDIDDNNAPSAIVKGRECIGLCGKRIWRMTLKKNNLDERSISGEKFPLDSDDEQDVIKD</sequence>